<reference evidence="14" key="1">
    <citation type="journal article" date="2021" name="PeerJ">
        <title>Extensive microbial diversity within the chicken gut microbiome revealed by metagenomics and culture.</title>
        <authorList>
            <person name="Gilroy R."/>
            <person name="Ravi A."/>
            <person name="Getino M."/>
            <person name="Pursley I."/>
            <person name="Horton D.L."/>
            <person name="Alikhan N.F."/>
            <person name="Baker D."/>
            <person name="Gharbi K."/>
            <person name="Hall N."/>
            <person name="Watson M."/>
            <person name="Adriaenssens E.M."/>
            <person name="Foster-Nyarko E."/>
            <person name="Jarju S."/>
            <person name="Secka A."/>
            <person name="Antonio M."/>
            <person name="Oren A."/>
            <person name="Chaudhuri R.R."/>
            <person name="La Ragione R."/>
            <person name="Hildebrand F."/>
            <person name="Pallen M.J."/>
        </authorList>
    </citation>
    <scope>NUCLEOTIDE SEQUENCE</scope>
    <source>
        <strain evidence="14">ChiHecec2B26-12326</strain>
    </source>
</reference>
<dbReference type="InterPro" id="IPR037066">
    <property type="entry name" value="Plug_dom_sf"/>
</dbReference>
<dbReference type="GO" id="GO:0009279">
    <property type="term" value="C:cell outer membrane"/>
    <property type="evidence" value="ECO:0007669"/>
    <property type="project" value="UniProtKB-SubCell"/>
</dbReference>
<evidence type="ECO:0000313" key="14">
    <source>
        <dbReference type="EMBL" id="HIX85204.1"/>
    </source>
</evidence>
<dbReference type="PROSITE" id="PS52016">
    <property type="entry name" value="TONB_DEPENDENT_REC_3"/>
    <property type="match status" value="1"/>
</dbReference>
<dbReference type="InterPro" id="IPR036942">
    <property type="entry name" value="Beta-barrel_TonB_sf"/>
</dbReference>
<sequence length="792" mass="88868">MRRLIYIWATINILISGSLFAQQAEMDHRQRFALAESEYQIGHLDNAIDMLNREVATYSGTLKVSAYRLLALCYLAQDDMENANQCVDLLLKEDPYYSISFNDPERFAELIRNRKEGKTTLVTASQQAETVEEAPVPVTLITEEMIEAIGARTLKDVLIAYVPGITSVESPNEVNVATHGVYSAGQEKILIMLNGQRMNARATNKAAPDYSISLDKVKQIEVLRGPASSLYGNVALMAVVNLITKEGSDVNGVEASVGFGNFGQKKGSLLVGKRFMDMDFMGWASIYASDGQKRFVSAQDAIGTNPHDGYAWTEGYNRLPSYDFGFTFKWRKITLNFNQRYGKKIPTHADVYSSMGALYDYDKYLVTNGEGPGHGMSFTHAGISYLNQFGNWSIDINGYFDLNKSSLYSLIGDGVSGVAAGDTATIYSPFQIMRWSEYSLGGTALANYTYPQLGILGKGNLLVGMQLEYIRLYGKEGFIGSEYTNIISSFPTPVQTGAESTYSPFIQLKHYFNKRLILNAGARYDIKRRANKNVVTSISPRISLIYLLNDKINIKANYGRSFVDAPYFYRYNGLPSYKGLEDMESEYMEAFQASISYHPIPALSYNSVFFYNNLTGLIYRDPTATGNDPRYINGGELRTIGLENTIQYHVPRFMANFNLTYQNVLGGTNYSFSGHRIHNIPNWFMNLVLNGNVVKKSEHELWLYANASLTGPQLSPIDHVMIGGETVVDLENQLPAIFIANAGARYRFKNIELELTFYNLFDKTYYQGGSTFVPYIQQGFSMLGTLRYILRR</sequence>
<evidence type="ECO:0000313" key="15">
    <source>
        <dbReference type="Proteomes" id="UP000823847"/>
    </source>
</evidence>
<evidence type="ECO:0000256" key="1">
    <source>
        <dbReference type="ARBA" id="ARBA00004571"/>
    </source>
</evidence>
<keyword evidence="9 10" id="KW-0998">Cell outer membrane</keyword>
<evidence type="ECO:0000259" key="13">
    <source>
        <dbReference type="Pfam" id="PF07715"/>
    </source>
</evidence>
<protein>
    <submittedName>
        <fullName evidence="14">TonB-dependent receptor</fullName>
    </submittedName>
</protein>
<evidence type="ECO:0000256" key="7">
    <source>
        <dbReference type="ARBA" id="ARBA00023136"/>
    </source>
</evidence>
<keyword evidence="5" id="KW-0732">Signal</keyword>
<dbReference type="EMBL" id="DXEN01000008">
    <property type="protein sequence ID" value="HIX85204.1"/>
    <property type="molecule type" value="Genomic_DNA"/>
</dbReference>
<evidence type="ECO:0000256" key="3">
    <source>
        <dbReference type="ARBA" id="ARBA00022452"/>
    </source>
</evidence>
<organism evidence="14 15">
    <name type="scientific">Candidatus Parabacteroides intestinigallinarum</name>
    <dbReference type="NCBI Taxonomy" id="2838722"/>
    <lineage>
        <taxon>Bacteria</taxon>
        <taxon>Pseudomonadati</taxon>
        <taxon>Bacteroidota</taxon>
        <taxon>Bacteroidia</taxon>
        <taxon>Bacteroidales</taxon>
        <taxon>Tannerellaceae</taxon>
        <taxon>Parabacteroides</taxon>
    </lineage>
</organism>
<dbReference type="AlphaFoldDB" id="A0A9D1XSF9"/>
<evidence type="ECO:0000256" key="10">
    <source>
        <dbReference type="PROSITE-ProRule" id="PRU01360"/>
    </source>
</evidence>
<keyword evidence="8 14" id="KW-0675">Receptor</keyword>
<evidence type="ECO:0000256" key="4">
    <source>
        <dbReference type="ARBA" id="ARBA00022692"/>
    </source>
</evidence>
<dbReference type="Gene3D" id="1.25.40.10">
    <property type="entry name" value="Tetratricopeptide repeat domain"/>
    <property type="match status" value="1"/>
</dbReference>
<comment type="subcellular location">
    <subcellularLocation>
        <location evidence="1 10">Cell outer membrane</location>
        <topology evidence="1 10">Multi-pass membrane protein</topology>
    </subcellularLocation>
</comment>
<keyword evidence="6 11" id="KW-0798">TonB box</keyword>
<reference evidence="14" key="2">
    <citation type="submission" date="2021-04" db="EMBL/GenBank/DDBJ databases">
        <authorList>
            <person name="Gilroy R."/>
        </authorList>
    </citation>
    <scope>NUCLEOTIDE SEQUENCE</scope>
    <source>
        <strain evidence="14">ChiHecec2B26-12326</strain>
    </source>
</reference>
<dbReference type="InterPro" id="IPR000531">
    <property type="entry name" value="Beta-barrel_TonB"/>
</dbReference>
<keyword evidence="7 10" id="KW-0472">Membrane</keyword>
<evidence type="ECO:0000256" key="11">
    <source>
        <dbReference type="RuleBase" id="RU003357"/>
    </source>
</evidence>
<evidence type="ECO:0000256" key="9">
    <source>
        <dbReference type="ARBA" id="ARBA00023237"/>
    </source>
</evidence>
<dbReference type="GO" id="GO:0044718">
    <property type="term" value="P:siderophore transmembrane transport"/>
    <property type="evidence" value="ECO:0007669"/>
    <property type="project" value="TreeGrafter"/>
</dbReference>
<keyword evidence="3 10" id="KW-1134">Transmembrane beta strand</keyword>
<evidence type="ECO:0000256" key="2">
    <source>
        <dbReference type="ARBA" id="ARBA00022448"/>
    </source>
</evidence>
<evidence type="ECO:0000259" key="12">
    <source>
        <dbReference type="Pfam" id="PF00593"/>
    </source>
</evidence>
<name>A0A9D1XSF9_9BACT</name>
<gene>
    <name evidence="14" type="ORF">H9848_01145</name>
</gene>
<evidence type="ECO:0000256" key="6">
    <source>
        <dbReference type="ARBA" id="ARBA00023077"/>
    </source>
</evidence>
<dbReference type="GO" id="GO:0015344">
    <property type="term" value="F:siderophore uptake transmembrane transporter activity"/>
    <property type="evidence" value="ECO:0007669"/>
    <property type="project" value="TreeGrafter"/>
</dbReference>
<comment type="similarity">
    <text evidence="10 11">Belongs to the TonB-dependent receptor family.</text>
</comment>
<dbReference type="InterPro" id="IPR012910">
    <property type="entry name" value="Plug_dom"/>
</dbReference>
<dbReference type="Gene3D" id="2.40.170.20">
    <property type="entry name" value="TonB-dependent receptor, beta-barrel domain"/>
    <property type="match status" value="1"/>
</dbReference>
<keyword evidence="2 10" id="KW-0813">Transport</keyword>
<keyword evidence="4 10" id="KW-0812">Transmembrane</keyword>
<dbReference type="SUPFAM" id="SSF48452">
    <property type="entry name" value="TPR-like"/>
    <property type="match status" value="1"/>
</dbReference>
<feature type="domain" description="TonB-dependent receptor plug" evidence="13">
    <location>
        <begin position="131"/>
        <end position="237"/>
    </location>
</feature>
<feature type="domain" description="TonB-dependent receptor-like beta-barrel" evidence="12">
    <location>
        <begin position="321"/>
        <end position="760"/>
    </location>
</feature>
<comment type="caution">
    <text evidence="14">The sequence shown here is derived from an EMBL/GenBank/DDBJ whole genome shotgun (WGS) entry which is preliminary data.</text>
</comment>
<dbReference type="SUPFAM" id="SSF56935">
    <property type="entry name" value="Porins"/>
    <property type="match status" value="1"/>
</dbReference>
<dbReference type="Pfam" id="PF00593">
    <property type="entry name" value="TonB_dep_Rec_b-barrel"/>
    <property type="match status" value="1"/>
</dbReference>
<evidence type="ECO:0000256" key="8">
    <source>
        <dbReference type="ARBA" id="ARBA00023170"/>
    </source>
</evidence>
<dbReference type="InterPro" id="IPR039426">
    <property type="entry name" value="TonB-dep_rcpt-like"/>
</dbReference>
<dbReference type="InterPro" id="IPR011990">
    <property type="entry name" value="TPR-like_helical_dom_sf"/>
</dbReference>
<dbReference type="Gene3D" id="2.170.130.10">
    <property type="entry name" value="TonB-dependent receptor, plug domain"/>
    <property type="match status" value="1"/>
</dbReference>
<proteinExistence type="inferred from homology"/>
<evidence type="ECO:0000256" key="5">
    <source>
        <dbReference type="ARBA" id="ARBA00022729"/>
    </source>
</evidence>
<dbReference type="Proteomes" id="UP000823847">
    <property type="component" value="Unassembled WGS sequence"/>
</dbReference>
<dbReference type="PANTHER" id="PTHR30069">
    <property type="entry name" value="TONB-DEPENDENT OUTER MEMBRANE RECEPTOR"/>
    <property type="match status" value="1"/>
</dbReference>
<dbReference type="PANTHER" id="PTHR30069:SF29">
    <property type="entry name" value="HEMOGLOBIN AND HEMOGLOBIN-HAPTOGLOBIN-BINDING PROTEIN 1-RELATED"/>
    <property type="match status" value="1"/>
</dbReference>
<accession>A0A9D1XSF9</accession>
<dbReference type="Pfam" id="PF07715">
    <property type="entry name" value="Plug"/>
    <property type="match status" value="1"/>
</dbReference>